<organism evidence="4">
    <name type="scientific">Darwinula stevensoni</name>
    <dbReference type="NCBI Taxonomy" id="69355"/>
    <lineage>
        <taxon>Eukaryota</taxon>
        <taxon>Metazoa</taxon>
        <taxon>Ecdysozoa</taxon>
        <taxon>Arthropoda</taxon>
        <taxon>Crustacea</taxon>
        <taxon>Oligostraca</taxon>
        <taxon>Ostracoda</taxon>
        <taxon>Podocopa</taxon>
        <taxon>Podocopida</taxon>
        <taxon>Darwinulocopina</taxon>
        <taxon>Darwinuloidea</taxon>
        <taxon>Darwinulidae</taxon>
        <taxon>Darwinula</taxon>
    </lineage>
</organism>
<dbReference type="SUPFAM" id="SSF55486">
    <property type="entry name" value="Metalloproteases ('zincins'), catalytic domain"/>
    <property type="match status" value="1"/>
</dbReference>
<dbReference type="OrthoDB" id="291007at2759"/>
<feature type="domain" description="Peptidase M12A" evidence="3">
    <location>
        <begin position="81"/>
        <end position="284"/>
    </location>
</feature>
<proteinExistence type="predicted"/>
<dbReference type="InterPro" id="IPR024079">
    <property type="entry name" value="MetalloPept_cat_dom_sf"/>
</dbReference>
<keyword evidence="1 2" id="KW-0482">Metalloprotease</keyword>
<gene>
    <name evidence="4" type="ORF">DSTB1V02_LOCUS3631</name>
</gene>
<evidence type="ECO:0000313" key="4">
    <source>
        <dbReference type="EMBL" id="CAD7243717.1"/>
    </source>
</evidence>
<dbReference type="CDD" id="cd04280">
    <property type="entry name" value="ZnMc_astacin_like"/>
    <property type="match status" value="1"/>
</dbReference>
<dbReference type="PANTHER" id="PTHR10127">
    <property type="entry name" value="DISCOIDIN, CUB, EGF, LAMININ , AND ZINC METALLOPROTEASE DOMAIN CONTAINING"/>
    <property type="match status" value="1"/>
</dbReference>
<feature type="binding site" evidence="1">
    <location>
        <position position="184"/>
    </location>
    <ligand>
        <name>Zn(2+)</name>
        <dbReference type="ChEBI" id="CHEBI:29105"/>
        <note>catalytic</note>
    </ligand>
</feature>
<feature type="binding site" evidence="1">
    <location>
        <position position="194"/>
    </location>
    <ligand>
        <name>Zn(2+)</name>
        <dbReference type="ChEBI" id="CHEBI:29105"/>
        <note>catalytic</note>
    </ligand>
</feature>
<evidence type="ECO:0000313" key="5">
    <source>
        <dbReference type="Proteomes" id="UP000677054"/>
    </source>
</evidence>
<keyword evidence="2" id="KW-0732">Signal</keyword>
<protein>
    <recommendedName>
        <fullName evidence="2">Metalloendopeptidase</fullName>
        <ecNumber evidence="2">3.4.24.-</ecNumber>
    </recommendedName>
</protein>
<comment type="cofactor">
    <cofactor evidence="1 2">
        <name>Zn(2+)</name>
        <dbReference type="ChEBI" id="CHEBI:29105"/>
    </cofactor>
    <text evidence="1 2">Binds 1 zinc ion per subunit.</text>
</comment>
<dbReference type="GO" id="GO:0004222">
    <property type="term" value="F:metalloendopeptidase activity"/>
    <property type="evidence" value="ECO:0007669"/>
    <property type="project" value="UniProtKB-UniRule"/>
</dbReference>
<dbReference type="InterPro" id="IPR001506">
    <property type="entry name" value="Peptidase_M12A"/>
</dbReference>
<dbReference type="EMBL" id="CAJPEV010000484">
    <property type="protein sequence ID" value="CAG0885746.1"/>
    <property type="molecule type" value="Genomic_DNA"/>
</dbReference>
<dbReference type="Pfam" id="PF01400">
    <property type="entry name" value="Astacin"/>
    <property type="match status" value="1"/>
</dbReference>
<dbReference type="PRINTS" id="PR00480">
    <property type="entry name" value="ASTACIN"/>
</dbReference>
<comment type="caution">
    <text evidence="1">Lacks conserved residue(s) required for the propagation of feature annotation.</text>
</comment>
<feature type="signal peptide" evidence="2">
    <location>
        <begin position="1"/>
        <end position="24"/>
    </location>
</feature>
<dbReference type="InterPro" id="IPR034035">
    <property type="entry name" value="Astacin-like_dom"/>
</dbReference>
<dbReference type="SMART" id="SM00235">
    <property type="entry name" value="ZnMc"/>
    <property type="match status" value="1"/>
</dbReference>
<dbReference type="PANTHER" id="PTHR10127:SF859">
    <property type="entry name" value="METALLOENDOPEPTIDASE"/>
    <property type="match status" value="1"/>
</dbReference>
<keyword evidence="1 2" id="KW-0378">Hydrolase</keyword>
<reference evidence="4" key="1">
    <citation type="submission" date="2020-11" db="EMBL/GenBank/DDBJ databases">
        <authorList>
            <person name="Tran Van P."/>
        </authorList>
    </citation>
    <scope>NUCLEOTIDE SEQUENCE</scope>
</reference>
<dbReference type="InterPro" id="IPR006026">
    <property type="entry name" value="Peptidase_Metallo"/>
</dbReference>
<feature type="chain" id="PRO_5036509487" description="Metalloendopeptidase" evidence="2">
    <location>
        <begin position="25"/>
        <end position="304"/>
    </location>
</feature>
<feature type="binding site" evidence="1">
    <location>
        <position position="188"/>
    </location>
    <ligand>
        <name>Zn(2+)</name>
        <dbReference type="ChEBI" id="CHEBI:29105"/>
        <note>catalytic</note>
    </ligand>
</feature>
<dbReference type="EC" id="3.4.24.-" evidence="2"/>
<dbReference type="AlphaFoldDB" id="A0A7R9A2I7"/>
<keyword evidence="1 2" id="KW-0479">Metal-binding</keyword>
<keyword evidence="1 2" id="KW-0645">Protease</keyword>
<evidence type="ECO:0000259" key="3">
    <source>
        <dbReference type="PROSITE" id="PS51864"/>
    </source>
</evidence>
<accession>A0A7R9A2I7</accession>
<dbReference type="Proteomes" id="UP000677054">
    <property type="component" value="Unassembled WGS sequence"/>
</dbReference>
<dbReference type="Gene3D" id="3.40.390.10">
    <property type="entry name" value="Collagenase (Catalytic Domain)"/>
    <property type="match status" value="1"/>
</dbReference>
<dbReference type="GO" id="GO:0006508">
    <property type="term" value="P:proteolysis"/>
    <property type="evidence" value="ECO:0007669"/>
    <property type="project" value="UniProtKB-KW"/>
</dbReference>
<sequence length="304" mass="35095">MRRENGFRLICIVLWLARVDHTGSRTIPRPETNEIMEDETGIGSVLKAFRKQLRKEDPEVTPALIEGDIAASQPILFSLWRLGLRWDIFPTRKWENATIPYHISHLYNPQEYEIIMTAIHLLSFGTCLRFVPYDGQADYLLFWPKEPEGCWSYVGKKGGQQVVALQRPTLKSKKCFTGPGRAVHEIMHALGLFHEHARRDRDEYITVLKDNVIPNFLHNFEKLSLENTTYPYKYDYHSVMHYGPSFFSKGGKTIKAKKNGVFLGQRVGLSITDCLKINDLYGCLEKSDFERKKYETLCAVLGFT</sequence>
<keyword evidence="5" id="KW-1185">Reference proteome</keyword>
<feature type="active site" evidence="1">
    <location>
        <position position="185"/>
    </location>
</feature>
<dbReference type="EMBL" id="LR900001">
    <property type="protein sequence ID" value="CAD7243717.1"/>
    <property type="molecule type" value="Genomic_DNA"/>
</dbReference>
<evidence type="ECO:0000256" key="2">
    <source>
        <dbReference type="RuleBase" id="RU361183"/>
    </source>
</evidence>
<keyword evidence="1 2" id="KW-0862">Zinc</keyword>
<dbReference type="GO" id="GO:0008270">
    <property type="term" value="F:zinc ion binding"/>
    <property type="evidence" value="ECO:0007669"/>
    <property type="project" value="UniProtKB-UniRule"/>
</dbReference>
<dbReference type="PROSITE" id="PS51864">
    <property type="entry name" value="ASTACIN"/>
    <property type="match status" value="1"/>
</dbReference>
<evidence type="ECO:0000256" key="1">
    <source>
        <dbReference type="PROSITE-ProRule" id="PRU01211"/>
    </source>
</evidence>
<name>A0A7R9A2I7_9CRUS</name>